<protein>
    <recommendedName>
        <fullName evidence="3">DUF3108 domain-containing protein</fullName>
    </recommendedName>
</protein>
<keyword evidence="2" id="KW-1185">Reference proteome</keyword>
<dbReference type="Proteomes" id="UP001144347">
    <property type="component" value="Unassembled WGS sequence"/>
</dbReference>
<comment type="caution">
    <text evidence="1">The sequence shown here is derived from an EMBL/GenBank/DDBJ whole genome shotgun (WGS) entry which is preliminary data.</text>
</comment>
<sequence length="138" mass="16035">MTTTKISVIKTAMLLTFLILPVLAFSQKAFEYEYYVGKTKDMSIKLSLADGYIAASEIRTVAFKNKKASKFLTETGYEQPNRKMKFYHYSPSQKEFPDYFIIENIKDTYEVVPEKMAGKYYFNNKAIDFTLKKVKSSH</sequence>
<name>A0ABT4L760_9SPHI</name>
<accession>A0ABT4L760</accession>
<gene>
    <name evidence="1" type="ORF">O0955_03070</name>
</gene>
<evidence type="ECO:0008006" key="3">
    <source>
        <dbReference type="Google" id="ProtNLM"/>
    </source>
</evidence>
<dbReference type="RefSeq" id="WP_269426055.1">
    <property type="nucleotide sequence ID" value="NZ_JAPWGM010000001.1"/>
</dbReference>
<evidence type="ECO:0000313" key="1">
    <source>
        <dbReference type="EMBL" id="MCZ4242973.1"/>
    </source>
</evidence>
<proteinExistence type="predicted"/>
<organism evidence="1 2">
    <name type="scientific">Pedobacter punctiformis</name>
    <dbReference type="NCBI Taxonomy" id="3004097"/>
    <lineage>
        <taxon>Bacteria</taxon>
        <taxon>Pseudomonadati</taxon>
        <taxon>Bacteroidota</taxon>
        <taxon>Sphingobacteriia</taxon>
        <taxon>Sphingobacteriales</taxon>
        <taxon>Sphingobacteriaceae</taxon>
        <taxon>Pedobacter</taxon>
    </lineage>
</organism>
<evidence type="ECO:0000313" key="2">
    <source>
        <dbReference type="Proteomes" id="UP001144347"/>
    </source>
</evidence>
<dbReference type="EMBL" id="JAPWGM010000001">
    <property type="protein sequence ID" value="MCZ4242973.1"/>
    <property type="molecule type" value="Genomic_DNA"/>
</dbReference>
<reference evidence="1" key="1">
    <citation type="submission" date="2022-12" db="EMBL/GenBank/DDBJ databases">
        <title>Genome sequence of HCMS5-2.</title>
        <authorList>
            <person name="Woo H."/>
        </authorList>
    </citation>
    <scope>NUCLEOTIDE SEQUENCE</scope>
    <source>
        <strain evidence="1">HCMS5-2</strain>
    </source>
</reference>